<organism evidence="5 6">
    <name type="scientific">Candidatus Woesebacteria bacterium GW2011_GWD1_38_10</name>
    <dbReference type="NCBI Taxonomy" id="1618592"/>
    <lineage>
        <taxon>Bacteria</taxon>
        <taxon>Candidatus Woeseibacteriota</taxon>
    </lineage>
</organism>
<comment type="similarity">
    <text evidence="1">Belongs to the N(4)/N(6)-methyltransferase family.</text>
</comment>
<dbReference type="EMBL" id="LBTW01000061">
    <property type="protein sequence ID" value="KKQ47041.1"/>
    <property type="molecule type" value="Genomic_DNA"/>
</dbReference>
<proteinExistence type="inferred from homology"/>
<dbReference type="InterPro" id="IPR002052">
    <property type="entry name" value="DNA_methylase_N6_adenine_CS"/>
</dbReference>
<keyword evidence="3" id="KW-0808">Transferase</keyword>
<dbReference type="GO" id="GO:0008170">
    <property type="term" value="F:N-methyltransferase activity"/>
    <property type="evidence" value="ECO:0007669"/>
    <property type="project" value="InterPro"/>
</dbReference>
<evidence type="ECO:0000256" key="1">
    <source>
        <dbReference type="ARBA" id="ARBA00006594"/>
    </source>
</evidence>
<dbReference type="SUPFAM" id="SSF53335">
    <property type="entry name" value="S-adenosyl-L-methionine-dependent methyltransferases"/>
    <property type="match status" value="1"/>
</dbReference>
<feature type="non-terminal residue" evidence="5">
    <location>
        <position position="291"/>
    </location>
</feature>
<dbReference type="InterPro" id="IPR029063">
    <property type="entry name" value="SAM-dependent_MTases_sf"/>
</dbReference>
<sequence>MANQGNKLELTWTNKDKSLFYDLESKEYVWVDKKDPRVSEPRILVKKNHFGDAKSQNMLIKGDNLLALKALVSEYTEKVKLIYIDPPFNTGQAFEHYDDGYEHSIWLTMMRDRLGLLQTLLDENGSIWVHLDDSESHYCKVLLDETFGRNNYLATIAYERSGSAGIGQGGKFLVNTHEVILVYAKDITRFSHTQVTSQIPLEKKVMVRYKQVFESAGERELVSEFTSKSNGESVKVYKHKNYKIRSISLKDFETREPEINKEYAENFEKIFRTTNPQKENSFQQGLLSNMD</sequence>
<dbReference type="InterPro" id="IPR002941">
    <property type="entry name" value="DNA_methylase_N4/N6"/>
</dbReference>
<accession>A0A0G0L2Y3</accession>
<dbReference type="AlphaFoldDB" id="A0A0G0L2Y3"/>
<dbReference type="Gene3D" id="3.40.50.150">
    <property type="entry name" value="Vaccinia Virus protein VP39"/>
    <property type="match status" value="1"/>
</dbReference>
<name>A0A0G0L2Y3_9BACT</name>
<evidence type="ECO:0000259" key="4">
    <source>
        <dbReference type="Pfam" id="PF01555"/>
    </source>
</evidence>
<keyword evidence="2" id="KW-0489">Methyltransferase</keyword>
<evidence type="ECO:0000313" key="5">
    <source>
        <dbReference type="EMBL" id="KKQ47041.1"/>
    </source>
</evidence>
<dbReference type="GO" id="GO:0032259">
    <property type="term" value="P:methylation"/>
    <property type="evidence" value="ECO:0007669"/>
    <property type="project" value="UniProtKB-KW"/>
</dbReference>
<feature type="domain" description="DNA methylase N-4/N-6" evidence="4">
    <location>
        <begin position="79"/>
        <end position="226"/>
    </location>
</feature>
<dbReference type="PROSITE" id="PS00092">
    <property type="entry name" value="N6_MTASE"/>
    <property type="match status" value="1"/>
</dbReference>
<evidence type="ECO:0000256" key="3">
    <source>
        <dbReference type="ARBA" id="ARBA00022679"/>
    </source>
</evidence>
<dbReference type="GO" id="GO:0003677">
    <property type="term" value="F:DNA binding"/>
    <property type="evidence" value="ECO:0007669"/>
    <property type="project" value="InterPro"/>
</dbReference>
<reference evidence="5 6" key="1">
    <citation type="journal article" date="2015" name="Nature">
        <title>rRNA introns, odd ribosomes, and small enigmatic genomes across a large radiation of phyla.</title>
        <authorList>
            <person name="Brown C.T."/>
            <person name="Hug L.A."/>
            <person name="Thomas B.C."/>
            <person name="Sharon I."/>
            <person name="Castelle C.J."/>
            <person name="Singh A."/>
            <person name="Wilkins M.J."/>
            <person name="Williams K.H."/>
            <person name="Banfield J.F."/>
        </authorList>
    </citation>
    <scope>NUCLEOTIDE SEQUENCE [LARGE SCALE GENOMIC DNA]</scope>
</reference>
<evidence type="ECO:0000256" key="2">
    <source>
        <dbReference type="ARBA" id="ARBA00022603"/>
    </source>
</evidence>
<comment type="caution">
    <text evidence="5">The sequence shown here is derived from an EMBL/GenBank/DDBJ whole genome shotgun (WGS) entry which is preliminary data.</text>
</comment>
<protein>
    <recommendedName>
        <fullName evidence="4">DNA methylase N-4/N-6 domain-containing protein</fullName>
    </recommendedName>
</protein>
<gene>
    <name evidence="5" type="ORF">US67_C0061G0001</name>
</gene>
<evidence type="ECO:0000313" key="6">
    <source>
        <dbReference type="Proteomes" id="UP000034366"/>
    </source>
</evidence>
<dbReference type="Proteomes" id="UP000034366">
    <property type="component" value="Unassembled WGS sequence"/>
</dbReference>
<dbReference type="Pfam" id="PF01555">
    <property type="entry name" value="N6_N4_Mtase"/>
    <property type="match status" value="1"/>
</dbReference>